<feature type="transmembrane region" description="Helical" evidence="7">
    <location>
        <begin position="391"/>
        <end position="411"/>
    </location>
</feature>
<comment type="subcellular location">
    <subcellularLocation>
        <location evidence="1">Cell membrane</location>
    </subcellularLocation>
</comment>
<evidence type="ECO:0000256" key="2">
    <source>
        <dbReference type="ARBA" id="ARBA00006782"/>
    </source>
</evidence>
<feature type="transmembrane region" description="Helical" evidence="7">
    <location>
        <begin position="359"/>
        <end position="385"/>
    </location>
</feature>
<organism evidence="9 10">
    <name type="scientific">candidate division CPR2 bacterium GW2011_GWC2_39_10</name>
    <dbReference type="NCBI Taxonomy" id="1618345"/>
    <lineage>
        <taxon>Bacteria</taxon>
        <taxon>Bacteria division CPR2</taxon>
    </lineage>
</organism>
<name>A0A0G0PX64_UNCC2</name>
<evidence type="ECO:0000256" key="6">
    <source>
        <dbReference type="ARBA" id="ARBA00023136"/>
    </source>
</evidence>
<dbReference type="GO" id="GO:0050501">
    <property type="term" value="F:hyaluronan synthase activity"/>
    <property type="evidence" value="ECO:0007669"/>
    <property type="project" value="TreeGrafter"/>
</dbReference>
<keyword evidence="4" id="KW-0328">Glycosyltransferase</keyword>
<dbReference type="InterPro" id="IPR001173">
    <property type="entry name" value="Glyco_trans_2-like"/>
</dbReference>
<dbReference type="GO" id="GO:0085029">
    <property type="term" value="P:extracellular matrix assembly"/>
    <property type="evidence" value="ECO:0007669"/>
    <property type="project" value="TreeGrafter"/>
</dbReference>
<dbReference type="AlphaFoldDB" id="A0A0G0PX64"/>
<dbReference type="Gene3D" id="3.90.550.10">
    <property type="entry name" value="Spore Coat Polysaccharide Biosynthesis Protein SpsA, Chain A"/>
    <property type="match status" value="1"/>
</dbReference>
<dbReference type="PANTHER" id="PTHR22913:SF12">
    <property type="entry name" value="MANNURONAN SYNTHASE"/>
    <property type="match status" value="1"/>
</dbReference>
<gene>
    <name evidence="9" type="ORF">UT18_C0013G0013</name>
</gene>
<protein>
    <submittedName>
        <fullName evidence="9">Glycosyl transferase family 2</fullName>
    </submittedName>
</protein>
<evidence type="ECO:0000256" key="5">
    <source>
        <dbReference type="ARBA" id="ARBA00022679"/>
    </source>
</evidence>
<evidence type="ECO:0000256" key="1">
    <source>
        <dbReference type="ARBA" id="ARBA00004236"/>
    </source>
</evidence>
<evidence type="ECO:0000313" key="10">
    <source>
        <dbReference type="Proteomes" id="UP000034207"/>
    </source>
</evidence>
<keyword evidence="6 7" id="KW-0472">Membrane</keyword>
<dbReference type="EMBL" id="LBVV01000013">
    <property type="protein sequence ID" value="KKQ93966.1"/>
    <property type="molecule type" value="Genomic_DNA"/>
</dbReference>
<dbReference type="InterPro" id="IPR029044">
    <property type="entry name" value="Nucleotide-diphossugar_trans"/>
</dbReference>
<keyword evidence="7" id="KW-1133">Transmembrane helix</keyword>
<sequence>MKKKLLNKTNTLIVTGQAGKSFGSYLLGEIKINYSKYFYIFALFFLFSILVSYRVVITRQTLYFDMFFVYSTLTFATLTIKYLGSTLHFTDRWAKYRPRKWPDIDIIIPAYNEGKAIYDTVYSITKANYPKDRINIVLVNDGSKDDTLKYIDLAVKDFANMKIVRINFKKNKGKKEAMAEGIRRIESDTIIFIDSDSSIDPNCLKEIVRPFSKDKKIGAVSGHALVSNADANLLAKMQEIRYFNAFRSAKALESLLGFVSCCPGCCSAYKREAILPIMKAWLNQSFLGVKCMYGDDRSLTNLVLKSRWKAVYNEKAVAYTIVPTTLKQYNKQQIRWKKSWLRESVVVLSFVWKRNPFTAFLMIADTLTPFLAPIIIARIMFVYSVNNFNGFAYYMIGILIFATCLGLLYRVHNNRGNKWLKGALFSSLIAILTFWQLPYALMTLRDSKWGTR</sequence>
<keyword evidence="7" id="KW-0812">Transmembrane</keyword>
<evidence type="ECO:0000256" key="4">
    <source>
        <dbReference type="ARBA" id="ARBA00022676"/>
    </source>
</evidence>
<dbReference type="Proteomes" id="UP000034207">
    <property type="component" value="Unassembled WGS sequence"/>
</dbReference>
<evidence type="ECO:0000256" key="3">
    <source>
        <dbReference type="ARBA" id="ARBA00022475"/>
    </source>
</evidence>
<feature type="domain" description="Glycosyltransferase 2-like" evidence="8">
    <location>
        <begin position="106"/>
        <end position="274"/>
    </location>
</feature>
<dbReference type="SUPFAM" id="SSF53448">
    <property type="entry name" value="Nucleotide-diphospho-sugar transferases"/>
    <property type="match status" value="1"/>
</dbReference>
<dbReference type="GO" id="GO:0030213">
    <property type="term" value="P:hyaluronan biosynthetic process"/>
    <property type="evidence" value="ECO:0007669"/>
    <property type="project" value="TreeGrafter"/>
</dbReference>
<evidence type="ECO:0000256" key="7">
    <source>
        <dbReference type="SAM" id="Phobius"/>
    </source>
</evidence>
<comment type="similarity">
    <text evidence="2">Belongs to the NodC/HAS family.</text>
</comment>
<reference evidence="9 10" key="1">
    <citation type="journal article" date="2015" name="Nature">
        <title>rRNA introns, odd ribosomes, and small enigmatic genomes across a large radiation of phyla.</title>
        <authorList>
            <person name="Brown C.T."/>
            <person name="Hug L.A."/>
            <person name="Thomas B.C."/>
            <person name="Sharon I."/>
            <person name="Castelle C.J."/>
            <person name="Singh A."/>
            <person name="Wilkins M.J."/>
            <person name="Williams K.H."/>
            <person name="Banfield J.F."/>
        </authorList>
    </citation>
    <scope>NUCLEOTIDE SEQUENCE [LARGE SCALE GENOMIC DNA]</scope>
</reference>
<dbReference type="PANTHER" id="PTHR22913">
    <property type="entry name" value="HYALURONAN SYNTHASE"/>
    <property type="match status" value="1"/>
</dbReference>
<dbReference type="STRING" id="1618345.UT18_C0013G0013"/>
<dbReference type="Pfam" id="PF00535">
    <property type="entry name" value="Glycos_transf_2"/>
    <property type="match status" value="1"/>
</dbReference>
<feature type="transmembrane region" description="Helical" evidence="7">
    <location>
        <begin position="37"/>
        <end position="56"/>
    </location>
</feature>
<proteinExistence type="inferred from homology"/>
<accession>A0A0G0PX64</accession>
<feature type="transmembrane region" description="Helical" evidence="7">
    <location>
        <begin position="62"/>
        <end position="83"/>
    </location>
</feature>
<comment type="caution">
    <text evidence="9">The sequence shown here is derived from an EMBL/GenBank/DDBJ whole genome shotgun (WGS) entry which is preliminary data.</text>
</comment>
<dbReference type="GO" id="GO:0005886">
    <property type="term" value="C:plasma membrane"/>
    <property type="evidence" value="ECO:0007669"/>
    <property type="project" value="UniProtKB-SubCell"/>
</dbReference>
<evidence type="ECO:0000259" key="8">
    <source>
        <dbReference type="Pfam" id="PF00535"/>
    </source>
</evidence>
<keyword evidence="3" id="KW-1003">Cell membrane</keyword>
<dbReference type="PATRIC" id="fig|1618345.3.peg.795"/>
<keyword evidence="5 9" id="KW-0808">Transferase</keyword>
<feature type="transmembrane region" description="Helical" evidence="7">
    <location>
        <begin position="423"/>
        <end position="442"/>
    </location>
</feature>
<dbReference type="CDD" id="cd06423">
    <property type="entry name" value="CESA_like"/>
    <property type="match status" value="1"/>
</dbReference>
<evidence type="ECO:0000313" key="9">
    <source>
        <dbReference type="EMBL" id="KKQ93966.1"/>
    </source>
</evidence>